<gene>
    <name evidence="4" type="ordered locus">AMIS_43670</name>
</gene>
<dbReference type="PATRIC" id="fig|512565.3.peg.4353"/>
<dbReference type="EMBL" id="AP012319">
    <property type="protein sequence ID" value="BAL89587.1"/>
    <property type="molecule type" value="Genomic_DNA"/>
</dbReference>
<dbReference type="KEGG" id="ams:AMIS_43670"/>
<keyword evidence="1 4" id="KW-0489">Methyltransferase</keyword>
<dbReference type="CDD" id="cd02440">
    <property type="entry name" value="AdoMet_MTases"/>
    <property type="match status" value="1"/>
</dbReference>
<dbReference type="GO" id="GO:0032259">
    <property type="term" value="P:methylation"/>
    <property type="evidence" value="ECO:0007669"/>
    <property type="project" value="UniProtKB-KW"/>
</dbReference>
<sequence length="223" mass="23873">MTTLIWDVYARSYDVVATLTPYRKMVGELMGEVPDGPRRVLDAGCGTGNLTAAVRARQPAEIVAVDASEAMLERSRRKNAGVVHLRADLNGDLADVTGEFDVILCGNVLYALADPARTVALLKSRLSPGGRLVVTTPRAGAGMRAILGEHIRDRGIVSLGRVIVPLLAVGVVNARLLHSPAHHFLSRAELSAMLGTERIRTTYSGQAWLAVYEHGRAGDTAGR</sequence>
<organism evidence="4 5">
    <name type="scientific">Actinoplanes missouriensis (strain ATCC 14538 / DSM 43046 / CBS 188.64 / JCM 3121 / NBRC 102363 / NCIMB 12654 / NRRL B-3342 / UNCC 431)</name>
    <dbReference type="NCBI Taxonomy" id="512565"/>
    <lineage>
        <taxon>Bacteria</taxon>
        <taxon>Bacillati</taxon>
        <taxon>Actinomycetota</taxon>
        <taxon>Actinomycetes</taxon>
        <taxon>Micromonosporales</taxon>
        <taxon>Micromonosporaceae</taxon>
        <taxon>Actinoplanes</taxon>
    </lineage>
</organism>
<dbReference type="GO" id="GO:0008168">
    <property type="term" value="F:methyltransferase activity"/>
    <property type="evidence" value="ECO:0007669"/>
    <property type="project" value="UniProtKB-KW"/>
</dbReference>
<dbReference type="HOGENOM" id="CLU_1238046_0_0_11"/>
<evidence type="ECO:0000313" key="5">
    <source>
        <dbReference type="Proteomes" id="UP000007882"/>
    </source>
</evidence>
<evidence type="ECO:0000256" key="3">
    <source>
        <dbReference type="ARBA" id="ARBA00022691"/>
    </source>
</evidence>
<evidence type="ECO:0000256" key="1">
    <source>
        <dbReference type="ARBA" id="ARBA00022603"/>
    </source>
</evidence>
<proteinExistence type="predicted"/>
<dbReference type="Gene3D" id="3.40.50.150">
    <property type="entry name" value="Vaccinia Virus protein VP39"/>
    <property type="match status" value="1"/>
</dbReference>
<dbReference type="Pfam" id="PF13489">
    <property type="entry name" value="Methyltransf_23"/>
    <property type="match status" value="1"/>
</dbReference>
<evidence type="ECO:0000256" key="2">
    <source>
        <dbReference type="ARBA" id="ARBA00022679"/>
    </source>
</evidence>
<dbReference type="STRING" id="512565.AMIS_43670"/>
<dbReference type="InterPro" id="IPR029063">
    <property type="entry name" value="SAM-dependent_MTases_sf"/>
</dbReference>
<dbReference type="eggNOG" id="COG2226">
    <property type="taxonomic scope" value="Bacteria"/>
</dbReference>
<dbReference type="OrthoDB" id="3366024at2"/>
<reference evidence="4 5" key="1">
    <citation type="submission" date="2012-02" db="EMBL/GenBank/DDBJ databases">
        <title>Complete genome sequence of Actinoplanes missouriensis 431 (= NBRC 102363).</title>
        <authorList>
            <person name="Ohnishi Y."/>
            <person name="Ishikawa J."/>
            <person name="Sekine M."/>
            <person name="Hosoyama A."/>
            <person name="Harada T."/>
            <person name="Narita H."/>
            <person name="Hata T."/>
            <person name="Konno Y."/>
            <person name="Tutikane K."/>
            <person name="Fujita N."/>
            <person name="Horinouchi S."/>
            <person name="Hayakawa M."/>
        </authorList>
    </citation>
    <scope>NUCLEOTIDE SEQUENCE [LARGE SCALE GENOMIC DNA]</scope>
    <source>
        <strain evidence="5">ATCC 14538 / DSM 43046 / CBS 188.64 / JCM 3121 / NBRC 102363 / NCIMB 12654 / NRRL B-3342 / UNCC 431</strain>
    </source>
</reference>
<keyword evidence="2 4" id="KW-0808">Transferase</keyword>
<keyword evidence="3" id="KW-0949">S-adenosyl-L-methionine</keyword>
<dbReference type="Proteomes" id="UP000007882">
    <property type="component" value="Chromosome"/>
</dbReference>
<protein>
    <submittedName>
        <fullName evidence="4">Putative methyltransferase</fullName>
    </submittedName>
</protein>
<keyword evidence="5" id="KW-1185">Reference proteome</keyword>
<dbReference type="SUPFAM" id="SSF53335">
    <property type="entry name" value="S-adenosyl-L-methionine-dependent methyltransferases"/>
    <property type="match status" value="1"/>
</dbReference>
<dbReference type="PANTHER" id="PTHR43464:SF19">
    <property type="entry name" value="UBIQUINONE BIOSYNTHESIS O-METHYLTRANSFERASE, MITOCHONDRIAL"/>
    <property type="match status" value="1"/>
</dbReference>
<name>I0H9A0_ACTM4</name>
<accession>I0H9A0</accession>
<evidence type="ECO:0000313" key="4">
    <source>
        <dbReference type="EMBL" id="BAL89587.1"/>
    </source>
</evidence>
<dbReference type="AlphaFoldDB" id="I0H9A0"/>
<dbReference type="PANTHER" id="PTHR43464">
    <property type="entry name" value="METHYLTRANSFERASE"/>
    <property type="match status" value="1"/>
</dbReference>
<dbReference type="RefSeq" id="WP_014444481.1">
    <property type="nucleotide sequence ID" value="NC_017093.1"/>
</dbReference>